<evidence type="ECO:0000313" key="2">
    <source>
        <dbReference type="EMBL" id="MBU3854393.1"/>
    </source>
</evidence>
<dbReference type="Gene3D" id="3.30.1150.10">
    <property type="match status" value="1"/>
</dbReference>
<feature type="signal peptide" evidence="1">
    <location>
        <begin position="1"/>
        <end position="19"/>
    </location>
</feature>
<organism evidence="2 3">
    <name type="scientific">Candidatus Paraprevotella stercoravium</name>
    <dbReference type="NCBI Taxonomy" id="2838725"/>
    <lineage>
        <taxon>Bacteria</taxon>
        <taxon>Pseudomonadati</taxon>
        <taxon>Bacteroidota</taxon>
        <taxon>Bacteroidia</taxon>
        <taxon>Bacteroidales</taxon>
        <taxon>Prevotellaceae</taxon>
        <taxon>Paraprevotella</taxon>
    </lineage>
</organism>
<accession>A0A9E2LCY3</accession>
<proteinExistence type="predicted"/>
<reference evidence="2" key="1">
    <citation type="journal article" date="2021" name="PeerJ">
        <title>Extensive microbial diversity within the chicken gut microbiome revealed by metagenomics and culture.</title>
        <authorList>
            <person name="Gilroy R."/>
            <person name="Ravi A."/>
            <person name="Getino M."/>
            <person name="Pursley I."/>
            <person name="Horton D.L."/>
            <person name="Alikhan N.F."/>
            <person name="Baker D."/>
            <person name="Gharbi K."/>
            <person name="Hall N."/>
            <person name="Watson M."/>
            <person name="Adriaenssens E.M."/>
            <person name="Foster-Nyarko E."/>
            <person name="Jarju S."/>
            <person name="Secka A."/>
            <person name="Antonio M."/>
            <person name="Oren A."/>
            <person name="Chaudhuri R.R."/>
            <person name="La Ragione R."/>
            <person name="Hildebrand F."/>
            <person name="Pallen M.J."/>
        </authorList>
    </citation>
    <scope>NUCLEOTIDE SEQUENCE</scope>
    <source>
        <strain evidence="2">G3-2149</strain>
    </source>
</reference>
<protein>
    <submittedName>
        <fullName evidence="2">Energy transducer TonB</fullName>
    </submittedName>
</protein>
<name>A0A9E2LCY3_9BACT</name>
<evidence type="ECO:0000256" key="1">
    <source>
        <dbReference type="SAM" id="SignalP"/>
    </source>
</evidence>
<keyword evidence="1" id="KW-0732">Signal</keyword>
<reference evidence="2" key="2">
    <citation type="submission" date="2021-04" db="EMBL/GenBank/DDBJ databases">
        <authorList>
            <person name="Gilroy R."/>
        </authorList>
    </citation>
    <scope>NUCLEOTIDE SEQUENCE</scope>
    <source>
        <strain evidence="2">G3-2149</strain>
    </source>
</reference>
<comment type="caution">
    <text evidence="2">The sequence shown here is derived from an EMBL/GenBank/DDBJ whole genome shotgun (WGS) entry which is preliminary data.</text>
</comment>
<sequence>MNYRVALLGLLLLPWAANSKPLTNSDQDEGVIPWLTQQYKEYWLNEDIHRTEDANKKYLTTAMLAKVYRASNVVDANLMTRSQDVTSYAAQSMTCRHLDGNWYAVSWRFSPDGSLTDIPVRVVGTEGNYRISYVTPFWGGTKYGDSLFEISRQPVDQESTAEHFVRSFYERYLSAYILMPDTLEQELSHLRSAYCAEPVLQAFDKKRETMQRMDGVPFYDLLVGESDFDAFWKDSFEIRPVDDRTFEVSYDIFKVGQAPEVCFRVQVGKSDGKYLIEKILEIRNAPSTDGENVCTFTVEDSQLYDYQPEFADNVKLICLHFLKWPEGYPSEQPLSAEVRFTIAPDGKITDVVPDADSPAVKQEMERMFSSLPKALPAWQDGKAVASSCVVRLHLSKSEWDQCQRKETEADSRPVYVDPELPAHPSDGLEAFQNYLSTLLPEESSGKLLYSFVVKKDGRMSEITCVRNSTKNPDLEKKVTESLTKMSEKFRWHPASANFVFVESKFSIPITLK</sequence>
<evidence type="ECO:0000313" key="3">
    <source>
        <dbReference type="Proteomes" id="UP000823865"/>
    </source>
</evidence>
<dbReference type="Gene3D" id="3.10.450.50">
    <property type="match status" value="2"/>
</dbReference>
<dbReference type="Proteomes" id="UP000823865">
    <property type="component" value="Unassembled WGS sequence"/>
</dbReference>
<dbReference type="AlphaFoldDB" id="A0A9E2LCY3"/>
<feature type="chain" id="PRO_5039392072" evidence="1">
    <location>
        <begin position="20"/>
        <end position="512"/>
    </location>
</feature>
<dbReference type="EMBL" id="JAHLFU010000230">
    <property type="protein sequence ID" value="MBU3854393.1"/>
    <property type="molecule type" value="Genomic_DNA"/>
</dbReference>
<gene>
    <name evidence="2" type="ORF">H9789_11385</name>
</gene>